<dbReference type="KEGG" id="pbj:VN24_13280"/>
<dbReference type="PATRIC" id="fig|1126833.4.peg.2897"/>
<dbReference type="InterPro" id="IPR029068">
    <property type="entry name" value="Glyas_Bleomycin-R_OHBP_Dase"/>
</dbReference>
<dbReference type="InterPro" id="IPR037523">
    <property type="entry name" value="VOC_core"/>
</dbReference>
<keyword evidence="3" id="KW-1185">Reference proteome</keyword>
<evidence type="ECO:0000313" key="2">
    <source>
        <dbReference type="EMBL" id="AJY75365.1"/>
    </source>
</evidence>
<organism evidence="2 3">
    <name type="scientific">Paenibacillus beijingensis</name>
    <dbReference type="NCBI Taxonomy" id="1126833"/>
    <lineage>
        <taxon>Bacteria</taxon>
        <taxon>Bacillati</taxon>
        <taxon>Bacillota</taxon>
        <taxon>Bacilli</taxon>
        <taxon>Bacillales</taxon>
        <taxon>Paenibacillaceae</taxon>
        <taxon>Paenibacillus</taxon>
    </lineage>
</organism>
<dbReference type="Pfam" id="PF00903">
    <property type="entry name" value="Glyoxalase"/>
    <property type="match status" value="1"/>
</dbReference>
<dbReference type="RefSeq" id="WP_045670794.1">
    <property type="nucleotide sequence ID" value="NZ_CP011058.1"/>
</dbReference>
<evidence type="ECO:0000313" key="3">
    <source>
        <dbReference type="Proteomes" id="UP000032633"/>
    </source>
</evidence>
<dbReference type="SUPFAM" id="SSF54593">
    <property type="entry name" value="Glyoxalase/Bleomycin resistance protein/Dihydroxybiphenyl dioxygenase"/>
    <property type="match status" value="1"/>
</dbReference>
<name>A0A0D5NJR8_9BACL</name>
<dbReference type="OrthoDB" id="9796521at2"/>
<sequence>MTSRFRLGSTAVYARDRKRLVAFYQTIFDMKLLASNADPEVSQLAFDTDGSSYDLSIVGNPNAVQIVFHAVSLLELKGLWERFKSSGIPARGVYVQREGISIRIPDPEGNQILILWPQNLHDDEGVVDWTKINDDEMVMWIHENRKRMPKGGQV</sequence>
<protein>
    <recommendedName>
        <fullName evidence="1">VOC domain-containing protein</fullName>
    </recommendedName>
</protein>
<dbReference type="AlphaFoldDB" id="A0A0D5NJR8"/>
<dbReference type="PROSITE" id="PS51819">
    <property type="entry name" value="VOC"/>
    <property type="match status" value="1"/>
</dbReference>
<reference evidence="3" key="2">
    <citation type="submission" date="2015-03" db="EMBL/GenBank/DDBJ databases">
        <title>Genome sequence of Paenibacillus beijingensis strain DSM 24997T.</title>
        <authorList>
            <person name="Kwak Y."/>
            <person name="Shin J.-H."/>
        </authorList>
    </citation>
    <scope>NUCLEOTIDE SEQUENCE [LARGE SCALE GENOMIC DNA]</scope>
    <source>
        <strain evidence="3">DSM 24997</strain>
    </source>
</reference>
<dbReference type="Proteomes" id="UP000032633">
    <property type="component" value="Chromosome"/>
</dbReference>
<evidence type="ECO:0000259" key="1">
    <source>
        <dbReference type="PROSITE" id="PS51819"/>
    </source>
</evidence>
<dbReference type="InterPro" id="IPR004360">
    <property type="entry name" value="Glyas_Fos-R_dOase_dom"/>
</dbReference>
<dbReference type="EMBL" id="CP011058">
    <property type="protein sequence ID" value="AJY75365.1"/>
    <property type="molecule type" value="Genomic_DNA"/>
</dbReference>
<gene>
    <name evidence="2" type="ORF">VN24_13280</name>
</gene>
<feature type="domain" description="VOC" evidence="1">
    <location>
        <begin position="6"/>
        <end position="117"/>
    </location>
</feature>
<accession>A0A0D5NJR8</accession>
<dbReference type="HOGENOM" id="CLU_1702509_0_0_9"/>
<dbReference type="Gene3D" id="3.10.180.10">
    <property type="entry name" value="2,3-Dihydroxybiphenyl 1,2-Dioxygenase, domain 1"/>
    <property type="match status" value="1"/>
</dbReference>
<dbReference type="CDD" id="cd06587">
    <property type="entry name" value="VOC"/>
    <property type="match status" value="1"/>
</dbReference>
<reference evidence="2 3" key="1">
    <citation type="journal article" date="2015" name="J. Biotechnol.">
        <title>Complete genome sequence of Paenibacillus beijingensis 7188(T) (=DSM 24997(T)), a novel rhizobacterium from jujube garden soil.</title>
        <authorList>
            <person name="Kwak Y."/>
            <person name="Shin J.H."/>
        </authorList>
    </citation>
    <scope>NUCLEOTIDE SEQUENCE [LARGE SCALE GENOMIC DNA]</scope>
    <source>
        <strain evidence="2 3">DSM 24997</strain>
    </source>
</reference>
<proteinExistence type="predicted"/>